<keyword evidence="3" id="KW-0547">Nucleotide-binding</keyword>
<keyword evidence="2" id="KW-0808">Transferase</keyword>
<proteinExistence type="inferred from homology"/>
<reference evidence="7" key="1">
    <citation type="submission" date="2020-12" db="EMBL/GenBank/DDBJ databases">
        <title>Oil enriched cultivation method for isolating marine PHA-producing bacteria.</title>
        <authorList>
            <person name="Zheng W."/>
            <person name="Yu S."/>
            <person name="Huang Y."/>
        </authorList>
    </citation>
    <scope>NUCLEOTIDE SEQUENCE</scope>
    <source>
        <strain evidence="7">SY-2-12</strain>
    </source>
</reference>
<dbReference type="GO" id="GO:0005524">
    <property type="term" value="F:ATP binding"/>
    <property type="evidence" value="ECO:0007669"/>
    <property type="project" value="UniProtKB-KW"/>
</dbReference>
<dbReference type="EMBL" id="JAEKJZ010000002">
    <property type="protein sequence ID" value="MBN9671470.1"/>
    <property type="molecule type" value="Genomic_DNA"/>
</dbReference>
<dbReference type="GO" id="GO:0016301">
    <property type="term" value="F:kinase activity"/>
    <property type="evidence" value="ECO:0007669"/>
    <property type="project" value="UniProtKB-KW"/>
</dbReference>
<dbReference type="Gene3D" id="3.40.1190.20">
    <property type="match status" value="1"/>
</dbReference>
<name>A0A939EGS5_9HYPH</name>
<evidence type="ECO:0000256" key="2">
    <source>
        <dbReference type="ARBA" id="ARBA00022679"/>
    </source>
</evidence>
<dbReference type="PROSITE" id="PS00584">
    <property type="entry name" value="PFKB_KINASES_2"/>
    <property type="match status" value="1"/>
</dbReference>
<evidence type="ECO:0000256" key="3">
    <source>
        <dbReference type="ARBA" id="ARBA00022741"/>
    </source>
</evidence>
<dbReference type="Pfam" id="PF00294">
    <property type="entry name" value="PfkB"/>
    <property type="match status" value="1"/>
</dbReference>
<comment type="caution">
    <text evidence="7">The sequence shown here is derived from an EMBL/GenBank/DDBJ whole genome shotgun (WGS) entry which is preliminary data.</text>
</comment>
<dbReference type="InterPro" id="IPR029056">
    <property type="entry name" value="Ribokinase-like"/>
</dbReference>
<dbReference type="InterPro" id="IPR050306">
    <property type="entry name" value="PfkB_Carbo_kinase"/>
</dbReference>
<dbReference type="InterPro" id="IPR002173">
    <property type="entry name" value="Carboh/pur_kinase_PfkB_CS"/>
</dbReference>
<organism evidence="7 8">
    <name type="scientific">Roseibium aggregatum</name>
    <dbReference type="NCBI Taxonomy" id="187304"/>
    <lineage>
        <taxon>Bacteria</taxon>
        <taxon>Pseudomonadati</taxon>
        <taxon>Pseudomonadota</taxon>
        <taxon>Alphaproteobacteria</taxon>
        <taxon>Hyphomicrobiales</taxon>
        <taxon>Stappiaceae</taxon>
        <taxon>Roseibium</taxon>
    </lineage>
</organism>
<evidence type="ECO:0000256" key="1">
    <source>
        <dbReference type="ARBA" id="ARBA00010688"/>
    </source>
</evidence>
<dbReference type="AlphaFoldDB" id="A0A939EGS5"/>
<dbReference type="SUPFAM" id="SSF53613">
    <property type="entry name" value="Ribokinase-like"/>
    <property type="match status" value="1"/>
</dbReference>
<feature type="domain" description="Carbohydrate kinase PfkB" evidence="6">
    <location>
        <begin position="23"/>
        <end position="302"/>
    </location>
</feature>
<dbReference type="CDD" id="cd01167">
    <property type="entry name" value="bac_FRK"/>
    <property type="match status" value="1"/>
</dbReference>
<evidence type="ECO:0000256" key="4">
    <source>
        <dbReference type="ARBA" id="ARBA00022777"/>
    </source>
</evidence>
<evidence type="ECO:0000313" key="8">
    <source>
        <dbReference type="Proteomes" id="UP000664096"/>
    </source>
</evidence>
<keyword evidence="5" id="KW-0067">ATP-binding</keyword>
<keyword evidence="4 7" id="KW-0418">Kinase</keyword>
<dbReference type="RefSeq" id="WP_207141295.1">
    <property type="nucleotide sequence ID" value="NZ_JAEKJZ010000002.1"/>
</dbReference>
<evidence type="ECO:0000259" key="6">
    <source>
        <dbReference type="Pfam" id="PF00294"/>
    </source>
</evidence>
<protein>
    <submittedName>
        <fullName evidence="7">Carbohydrate kinase</fullName>
    </submittedName>
</protein>
<dbReference type="PANTHER" id="PTHR43085:SF1">
    <property type="entry name" value="PSEUDOURIDINE KINASE-RELATED"/>
    <property type="match status" value="1"/>
</dbReference>
<evidence type="ECO:0000313" key="7">
    <source>
        <dbReference type="EMBL" id="MBN9671470.1"/>
    </source>
</evidence>
<dbReference type="PANTHER" id="PTHR43085">
    <property type="entry name" value="HEXOKINASE FAMILY MEMBER"/>
    <property type="match status" value="1"/>
</dbReference>
<gene>
    <name evidence="7" type="ORF">JF539_14065</name>
</gene>
<dbReference type="Proteomes" id="UP000664096">
    <property type="component" value="Unassembled WGS sequence"/>
</dbReference>
<dbReference type="InterPro" id="IPR011611">
    <property type="entry name" value="PfkB_dom"/>
</dbReference>
<evidence type="ECO:0000256" key="5">
    <source>
        <dbReference type="ARBA" id="ARBA00022840"/>
    </source>
</evidence>
<accession>A0A939EGS5</accession>
<comment type="similarity">
    <text evidence="1">Belongs to the carbohydrate kinase PfkB family.</text>
</comment>
<sequence>MYLICGEALFDLFGEASSGDSLSFDARIGGSPFNVAMGLARLEEQAAFFGGISNDALGEKLVQKLVVEGVSDRYVLRTDYLTTLSLVQKDEHGHPAYTFYGTNAADRMVTADSLPDFDAPPAFLHVGSYTALVEPVASAFKTLIERERKNALISFDPNIRPTVEPDMTLWRRNTETLVPLADLVKVSDEDLALIAPDEAVRDIARRWLGDGAGLVIVTRGGDGASVFAPGIEFDTPGIAVEVEDTVGAGDTFQAALLSGLKTLGAVSRDTLSALDETRLRRLAEFAVKAAAITCSRRGADLPRKDELHKEWATLK</sequence>